<comment type="caution">
    <text evidence="2">The sequence shown here is derived from an EMBL/GenBank/DDBJ whole genome shotgun (WGS) entry which is preliminary data.</text>
</comment>
<gene>
    <name evidence="2" type="ORF">NDU88_004225</name>
</gene>
<feature type="compositionally biased region" description="Basic and acidic residues" evidence="1">
    <location>
        <begin position="55"/>
        <end position="82"/>
    </location>
</feature>
<evidence type="ECO:0000313" key="3">
    <source>
        <dbReference type="Proteomes" id="UP001066276"/>
    </source>
</evidence>
<reference evidence="2" key="1">
    <citation type="journal article" date="2022" name="bioRxiv">
        <title>Sequencing and chromosome-scale assembly of the giantPleurodeles waltlgenome.</title>
        <authorList>
            <person name="Brown T."/>
            <person name="Elewa A."/>
            <person name="Iarovenko S."/>
            <person name="Subramanian E."/>
            <person name="Araus A.J."/>
            <person name="Petzold A."/>
            <person name="Susuki M."/>
            <person name="Suzuki K.-i.T."/>
            <person name="Hayashi T."/>
            <person name="Toyoda A."/>
            <person name="Oliveira C."/>
            <person name="Osipova E."/>
            <person name="Leigh N.D."/>
            <person name="Simon A."/>
            <person name="Yun M.H."/>
        </authorList>
    </citation>
    <scope>NUCLEOTIDE SEQUENCE</scope>
    <source>
        <strain evidence="2">20211129_DDA</strain>
        <tissue evidence="2">Liver</tissue>
    </source>
</reference>
<organism evidence="2 3">
    <name type="scientific">Pleurodeles waltl</name>
    <name type="common">Iberian ribbed newt</name>
    <dbReference type="NCBI Taxonomy" id="8319"/>
    <lineage>
        <taxon>Eukaryota</taxon>
        <taxon>Metazoa</taxon>
        <taxon>Chordata</taxon>
        <taxon>Craniata</taxon>
        <taxon>Vertebrata</taxon>
        <taxon>Euteleostomi</taxon>
        <taxon>Amphibia</taxon>
        <taxon>Batrachia</taxon>
        <taxon>Caudata</taxon>
        <taxon>Salamandroidea</taxon>
        <taxon>Salamandridae</taxon>
        <taxon>Pleurodelinae</taxon>
        <taxon>Pleurodeles</taxon>
    </lineage>
</organism>
<keyword evidence="3" id="KW-1185">Reference proteome</keyword>
<feature type="region of interest" description="Disordered" evidence="1">
    <location>
        <begin position="53"/>
        <end position="121"/>
    </location>
</feature>
<name>A0AAV7VI44_PLEWA</name>
<dbReference type="EMBL" id="JANPWB010000003">
    <property type="protein sequence ID" value="KAJ1200401.1"/>
    <property type="molecule type" value="Genomic_DNA"/>
</dbReference>
<dbReference type="Proteomes" id="UP001066276">
    <property type="component" value="Chromosome 2_1"/>
</dbReference>
<feature type="compositionally biased region" description="Basic and acidic residues" evidence="1">
    <location>
        <begin position="91"/>
        <end position="101"/>
    </location>
</feature>
<sequence>MWIPKNDKSKDLYESEDLWLFFDGLSGQVIGTAFVDRPQGQTTDIQGVLTSHAPYEGRNHHDNDPHHRGRDQERPARTHGNRDQVLQAVTHHSEMSEREKSCSPQKPLHVSTRNHSGHVGLAWPKGRDRAVRTSSLCWRTDEYLAARCYVMWPS</sequence>
<evidence type="ECO:0000313" key="2">
    <source>
        <dbReference type="EMBL" id="KAJ1200401.1"/>
    </source>
</evidence>
<accession>A0AAV7VI44</accession>
<dbReference type="AlphaFoldDB" id="A0AAV7VI44"/>
<evidence type="ECO:0000256" key="1">
    <source>
        <dbReference type="SAM" id="MobiDB-lite"/>
    </source>
</evidence>
<protein>
    <submittedName>
        <fullName evidence="2">Uncharacterized protein</fullName>
    </submittedName>
</protein>
<proteinExistence type="predicted"/>